<organism evidence="1 2">
    <name type="scientific">Parabacteroides merdae</name>
    <dbReference type="NCBI Taxonomy" id="46503"/>
    <lineage>
        <taxon>Bacteria</taxon>
        <taxon>Pseudomonadati</taxon>
        <taxon>Bacteroidota</taxon>
        <taxon>Bacteroidia</taxon>
        <taxon>Bacteroidales</taxon>
        <taxon>Tannerellaceae</taxon>
        <taxon>Parabacteroides</taxon>
    </lineage>
</organism>
<proteinExistence type="predicted"/>
<gene>
    <name evidence="1" type="ORF">GMD66_17925</name>
</gene>
<dbReference type="AlphaFoldDB" id="A0A7K1HIK8"/>
<dbReference type="RefSeq" id="WP_155202011.1">
    <property type="nucleotide sequence ID" value="NZ_BAABZJ010000001.1"/>
</dbReference>
<evidence type="ECO:0000313" key="2">
    <source>
        <dbReference type="Proteomes" id="UP000437446"/>
    </source>
</evidence>
<dbReference type="EMBL" id="WNCR01000016">
    <property type="protein sequence ID" value="MTU31045.1"/>
    <property type="molecule type" value="Genomic_DNA"/>
</dbReference>
<comment type="caution">
    <text evidence="1">The sequence shown here is derived from an EMBL/GenBank/DDBJ whole genome shotgun (WGS) entry which is preliminary data.</text>
</comment>
<dbReference type="Gene3D" id="2.60.120.200">
    <property type="match status" value="1"/>
</dbReference>
<name>A0A7K1HIK8_9BACT</name>
<reference evidence="1 2" key="1">
    <citation type="journal article" date="2019" name="Nat. Med.">
        <title>A library of human gut bacterial isolates paired with longitudinal multiomics data enables mechanistic microbiome research.</title>
        <authorList>
            <person name="Poyet M."/>
            <person name="Groussin M."/>
            <person name="Gibbons S.M."/>
            <person name="Avila-Pacheco J."/>
            <person name="Jiang X."/>
            <person name="Kearney S.M."/>
            <person name="Perrotta A.R."/>
            <person name="Berdy B."/>
            <person name="Zhao S."/>
            <person name="Lieberman T.D."/>
            <person name="Swanson P.K."/>
            <person name="Smith M."/>
            <person name="Roesemann S."/>
            <person name="Alexander J.E."/>
            <person name="Rich S.A."/>
            <person name="Livny J."/>
            <person name="Vlamakis H."/>
            <person name="Clish C."/>
            <person name="Bullock K."/>
            <person name="Deik A."/>
            <person name="Scott J."/>
            <person name="Pierce K.A."/>
            <person name="Xavier R.J."/>
            <person name="Alm E.J."/>
        </authorList>
    </citation>
    <scope>NUCLEOTIDE SEQUENCE [LARGE SCALE GENOMIC DNA]</scope>
    <source>
        <strain evidence="1 2">BIOML-A25</strain>
    </source>
</reference>
<evidence type="ECO:0000313" key="1">
    <source>
        <dbReference type="EMBL" id="MTU31045.1"/>
    </source>
</evidence>
<accession>A0A7K1HIK8</accession>
<sequence>MLIRAYRDRQGEPPFDKPYYLLIDMLLGGACIGEVDSLALPVEMKVGQVRYYRKD</sequence>
<dbReference type="Proteomes" id="UP000437446">
    <property type="component" value="Unassembled WGS sequence"/>
</dbReference>
<protein>
    <submittedName>
        <fullName evidence="1">Uncharacterized protein</fullName>
    </submittedName>
</protein>